<dbReference type="VEuPathDB" id="VectorBase:GAUT018251"/>
<organism evidence="2 3">
    <name type="scientific">Glossina austeni</name>
    <name type="common">Savannah tsetse fly</name>
    <dbReference type="NCBI Taxonomy" id="7395"/>
    <lineage>
        <taxon>Eukaryota</taxon>
        <taxon>Metazoa</taxon>
        <taxon>Ecdysozoa</taxon>
        <taxon>Arthropoda</taxon>
        <taxon>Hexapoda</taxon>
        <taxon>Insecta</taxon>
        <taxon>Pterygota</taxon>
        <taxon>Neoptera</taxon>
        <taxon>Endopterygota</taxon>
        <taxon>Diptera</taxon>
        <taxon>Brachycera</taxon>
        <taxon>Muscomorpha</taxon>
        <taxon>Hippoboscoidea</taxon>
        <taxon>Glossinidae</taxon>
        <taxon>Glossina</taxon>
    </lineage>
</organism>
<keyword evidence="3" id="KW-1185">Reference proteome</keyword>
<proteinExistence type="predicted"/>
<keyword evidence="1" id="KW-0812">Transmembrane</keyword>
<sequence length="105" mass="11892">MPLRKIIQSGAVEKSATVQKIFFALCMPYYTGKINKRLRNVSYAIYCKREELYITTLCFAFVNINGYIIAMLNAFADGYLKEVLTNVSNEINTFDNAENNGSINS</sequence>
<dbReference type="AlphaFoldDB" id="A0A1A9UWN7"/>
<feature type="transmembrane region" description="Helical" evidence="1">
    <location>
        <begin position="52"/>
        <end position="76"/>
    </location>
</feature>
<evidence type="ECO:0000313" key="2">
    <source>
        <dbReference type="EnsemblMetazoa" id="GAUT018251-PA"/>
    </source>
</evidence>
<keyword evidence="1" id="KW-1133">Transmembrane helix</keyword>
<dbReference type="EnsemblMetazoa" id="GAUT018251-RA">
    <property type="protein sequence ID" value="GAUT018251-PA"/>
    <property type="gene ID" value="GAUT018251"/>
</dbReference>
<evidence type="ECO:0000313" key="3">
    <source>
        <dbReference type="Proteomes" id="UP000078200"/>
    </source>
</evidence>
<accession>A0A1A9UWN7</accession>
<dbReference type="Proteomes" id="UP000078200">
    <property type="component" value="Unassembled WGS sequence"/>
</dbReference>
<protein>
    <submittedName>
        <fullName evidence="2">Uncharacterized protein</fullName>
    </submittedName>
</protein>
<reference evidence="2" key="1">
    <citation type="submission" date="2020-05" db="UniProtKB">
        <authorList>
            <consortium name="EnsemblMetazoa"/>
        </authorList>
    </citation>
    <scope>IDENTIFICATION</scope>
    <source>
        <strain evidence="2">TTRI</strain>
    </source>
</reference>
<keyword evidence="1" id="KW-0472">Membrane</keyword>
<name>A0A1A9UWN7_GLOAU</name>
<evidence type="ECO:0000256" key="1">
    <source>
        <dbReference type="SAM" id="Phobius"/>
    </source>
</evidence>